<evidence type="ECO:0000313" key="2">
    <source>
        <dbReference type="Proteomes" id="UP000426235"/>
    </source>
</evidence>
<proteinExistence type="predicted"/>
<dbReference type="AlphaFoldDB" id="A0A6I6H6I0"/>
<accession>A0A6I6H6I0</accession>
<sequence length="67" mass="7394">MKDSTSAMATAELLMEQALDALRRYNEAKGHASPEEVERLGLRAVSLMAEAQEYQLRLFGGPIHPHG</sequence>
<name>A0A6I6H6I0_9PSED</name>
<organism evidence="1 2">
    <name type="scientific">Pseudomonas alkylphenolica</name>
    <dbReference type="NCBI Taxonomy" id="237609"/>
    <lineage>
        <taxon>Bacteria</taxon>
        <taxon>Pseudomonadati</taxon>
        <taxon>Pseudomonadota</taxon>
        <taxon>Gammaproteobacteria</taxon>
        <taxon>Pseudomonadales</taxon>
        <taxon>Pseudomonadaceae</taxon>
        <taxon>Pseudomonas</taxon>
    </lineage>
</organism>
<reference evidence="1" key="1">
    <citation type="submission" date="2019-12" db="EMBL/GenBank/DDBJ databases">
        <title>Hybrid Genome Assemblies of two High G+C Isolates from Undergraduate Microbiology Courses.</title>
        <authorList>
            <person name="Ne Ville C.J."/>
            <person name="Enright D."/>
            <person name="Hernandez I."/>
            <person name="Dodsworth J."/>
            <person name="Orwin P.M."/>
        </authorList>
    </citation>
    <scope>NUCLEOTIDE SEQUENCE [LARGE SCALE GENOMIC DNA]</scope>
    <source>
        <strain evidence="1">Neo</strain>
    </source>
</reference>
<dbReference type="Proteomes" id="UP000426235">
    <property type="component" value="Chromosome"/>
</dbReference>
<keyword evidence="2" id="KW-1185">Reference proteome</keyword>
<dbReference type="EMBL" id="CP046621">
    <property type="protein sequence ID" value="QGW77741.1"/>
    <property type="molecule type" value="Genomic_DNA"/>
</dbReference>
<dbReference type="RefSeq" id="WP_157192713.1">
    <property type="nucleotide sequence ID" value="NZ_CP046621.1"/>
</dbReference>
<gene>
    <name evidence="1" type="ORF">GPJ81_13935</name>
</gene>
<evidence type="ECO:0000313" key="1">
    <source>
        <dbReference type="EMBL" id="QGW77741.1"/>
    </source>
</evidence>
<protein>
    <submittedName>
        <fullName evidence="1">Uncharacterized protein</fullName>
    </submittedName>
</protein>